<feature type="compositionally biased region" description="Low complexity" evidence="2">
    <location>
        <begin position="402"/>
        <end position="413"/>
    </location>
</feature>
<feature type="compositionally biased region" description="Polar residues" evidence="2">
    <location>
        <begin position="419"/>
        <end position="452"/>
    </location>
</feature>
<feature type="compositionally biased region" description="Basic residues" evidence="2">
    <location>
        <begin position="481"/>
        <end position="491"/>
    </location>
</feature>
<protein>
    <recommendedName>
        <fullName evidence="3">GLTSCR protein conserved domain-containing protein</fullName>
    </recommendedName>
</protein>
<dbReference type="Proteomes" id="UP000092666">
    <property type="component" value="Unassembled WGS sequence"/>
</dbReference>
<evidence type="ECO:0000256" key="2">
    <source>
        <dbReference type="SAM" id="MobiDB-lite"/>
    </source>
</evidence>
<evidence type="ECO:0000259" key="3">
    <source>
        <dbReference type="Pfam" id="PF15249"/>
    </source>
</evidence>
<dbReference type="EMBL" id="KI669498">
    <property type="protein sequence ID" value="OCF35717.1"/>
    <property type="molecule type" value="Genomic_DNA"/>
</dbReference>
<feature type="region of interest" description="Disordered" evidence="2">
    <location>
        <begin position="373"/>
        <end position="557"/>
    </location>
</feature>
<proteinExistence type="predicted"/>
<dbReference type="CDD" id="cd22265">
    <property type="entry name" value="UDM1_RNF168"/>
    <property type="match status" value="1"/>
</dbReference>
<feature type="compositionally biased region" description="Low complexity" evidence="2">
    <location>
        <begin position="658"/>
        <end position="696"/>
    </location>
</feature>
<feature type="compositionally biased region" description="Polar residues" evidence="2">
    <location>
        <begin position="1"/>
        <end position="15"/>
    </location>
</feature>
<keyword evidence="1" id="KW-0175">Coiled coil</keyword>
<gene>
    <name evidence="4" type="ORF">I316_02772</name>
</gene>
<organism evidence="4 5">
    <name type="scientific">Kwoniella heveanensis BCC8398</name>
    <dbReference type="NCBI Taxonomy" id="1296120"/>
    <lineage>
        <taxon>Eukaryota</taxon>
        <taxon>Fungi</taxon>
        <taxon>Dikarya</taxon>
        <taxon>Basidiomycota</taxon>
        <taxon>Agaricomycotina</taxon>
        <taxon>Tremellomycetes</taxon>
        <taxon>Tremellales</taxon>
        <taxon>Cryptococcaceae</taxon>
        <taxon>Kwoniella</taxon>
    </lineage>
</organism>
<keyword evidence="5" id="KW-1185">Reference proteome</keyword>
<accession>A0A1B9GXF7</accession>
<dbReference type="PANTHER" id="PTHR15073">
    <property type="entry name" value="MICROTUBULE-ASSOCIATED PROTEIN"/>
    <property type="match status" value="1"/>
</dbReference>
<feature type="region of interest" description="Disordered" evidence="2">
    <location>
        <begin position="651"/>
        <end position="729"/>
    </location>
</feature>
<evidence type="ECO:0000313" key="5">
    <source>
        <dbReference type="Proteomes" id="UP000092666"/>
    </source>
</evidence>
<feature type="compositionally biased region" description="Polar residues" evidence="2">
    <location>
        <begin position="720"/>
        <end position="729"/>
    </location>
</feature>
<feature type="compositionally biased region" description="Low complexity" evidence="2">
    <location>
        <begin position="461"/>
        <end position="476"/>
    </location>
</feature>
<dbReference type="InterPro" id="IPR051483">
    <property type="entry name" value="MAP7_domain-containing"/>
</dbReference>
<reference evidence="5" key="2">
    <citation type="submission" date="2013-12" db="EMBL/GenBank/DDBJ databases">
        <title>Evolution of pathogenesis and genome organization in the Tremellales.</title>
        <authorList>
            <person name="Cuomo C."/>
            <person name="Litvintseva A."/>
            <person name="Heitman J."/>
            <person name="Chen Y."/>
            <person name="Sun S."/>
            <person name="Springer D."/>
            <person name="Dromer F."/>
            <person name="Young S."/>
            <person name="Zeng Q."/>
            <person name="Chapman S."/>
            <person name="Gujja S."/>
            <person name="Saif S."/>
            <person name="Birren B."/>
        </authorList>
    </citation>
    <scope>NUCLEOTIDE SEQUENCE [LARGE SCALE GENOMIC DNA]</scope>
    <source>
        <strain evidence="5">BCC8398</strain>
    </source>
</reference>
<dbReference type="InterPro" id="IPR015671">
    <property type="entry name" value="GSCR1_dom"/>
</dbReference>
<dbReference type="PANTHER" id="PTHR15073:SF1">
    <property type="entry name" value="RETICULOCYTE-BINDING PROTEIN HOMOLOG 2A"/>
    <property type="match status" value="1"/>
</dbReference>
<reference evidence="4 5" key="1">
    <citation type="submission" date="2013-07" db="EMBL/GenBank/DDBJ databases">
        <title>The Genome Sequence of Cryptococcus heveanensis BCC8398.</title>
        <authorList>
            <consortium name="The Broad Institute Genome Sequencing Platform"/>
            <person name="Cuomo C."/>
            <person name="Litvintseva A."/>
            <person name="Chen Y."/>
            <person name="Heitman J."/>
            <person name="Sun S."/>
            <person name="Springer D."/>
            <person name="Dromer F."/>
            <person name="Young S.K."/>
            <person name="Zeng Q."/>
            <person name="Gargeya S."/>
            <person name="Fitzgerald M."/>
            <person name="Abouelleil A."/>
            <person name="Alvarado L."/>
            <person name="Berlin A.M."/>
            <person name="Chapman S.B."/>
            <person name="Dewar J."/>
            <person name="Goldberg J."/>
            <person name="Griggs A."/>
            <person name="Gujja S."/>
            <person name="Hansen M."/>
            <person name="Howarth C."/>
            <person name="Imamovic A."/>
            <person name="Larimer J."/>
            <person name="McCowan C."/>
            <person name="Murphy C."/>
            <person name="Pearson M."/>
            <person name="Priest M."/>
            <person name="Roberts A."/>
            <person name="Saif S."/>
            <person name="Shea T."/>
            <person name="Sykes S."/>
            <person name="Wortman J."/>
            <person name="Nusbaum C."/>
            <person name="Birren B."/>
        </authorList>
    </citation>
    <scope>NUCLEOTIDE SEQUENCE [LARGE SCALE GENOMIC DNA]</scope>
    <source>
        <strain evidence="4 5">BCC8398</strain>
    </source>
</reference>
<name>A0A1B9GXF7_9TREE</name>
<evidence type="ECO:0000313" key="4">
    <source>
        <dbReference type="EMBL" id="OCF35717.1"/>
    </source>
</evidence>
<feature type="compositionally biased region" description="Basic and acidic residues" evidence="2">
    <location>
        <begin position="373"/>
        <end position="391"/>
    </location>
</feature>
<dbReference type="Pfam" id="PF15249">
    <property type="entry name" value="GLTSCR1"/>
    <property type="match status" value="1"/>
</dbReference>
<feature type="compositionally biased region" description="Polar residues" evidence="2">
    <location>
        <begin position="508"/>
        <end position="520"/>
    </location>
</feature>
<sequence>MSTSTPSTGSTVNGRNENENENNHCTVVPVTPTVKTEKEGSVPVQTQAGSAQEEEIAPQRKAAASPVKVERTDYGSSTGTVPPPVPNDKVLPPNTADIISTTVSTTKLDPKLEPASAEQGVLTLFPGQINAEAGPGPTSQAHQDERALAAAQRERQALDAVAEVRDQLDRETEARKRKWAMLGYEDDEVEYREGEVLTLHTALMLDQYATLYPDPPTAFTSYEDVVDRLLPYHVWQIHDEELDGARYTKADELREMREAREMVDRIRGIKEQFVKTRRKEGDHPSSLPTVISLLNDHTTTVREEFNTLSSVLRPIKAEYQALESEAKKVYEEKRRIENEKRRAEQEKIRLEQEKVRADAERITMEKERIRALEEEKRNAEGKRKRDEEEKRSRKSRPPPQPSAQGAPPSASVQPPQPHTGMSTTIRSEVQSAGGSFTSAPTVVNRAPSTPLTIPSVGGGATSTQTAASTTTVTPGPERGRPRGRPRGRGRGGARETTTPHIVGGPNGLPTTPNTASTSAGAINGSKAAGMAAAPPPAGFGGNTGSPPVPLPGTAGSSGIPAGANNAVAPVSAPAVPGPKGPIQLTVSLSLVPQLVALGILAINPAPNGPKLPAHILRTSEDKKSIILWVSLAACSKTQLLALAKLLNVNPQPPPPPTGSASASAPALNTNTGTTGSSTTTTAPAAGRPSASASGPSVNAPPTQASGRPAPTGDGAGAANVQANGSGSGK</sequence>
<dbReference type="OrthoDB" id="2556847at2759"/>
<evidence type="ECO:0000256" key="1">
    <source>
        <dbReference type="ARBA" id="ARBA00023054"/>
    </source>
</evidence>
<feature type="domain" description="GLTSCR protein conserved" evidence="3">
    <location>
        <begin position="206"/>
        <end position="291"/>
    </location>
</feature>
<feature type="region of interest" description="Disordered" evidence="2">
    <location>
        <begin position="1"/>
        <end position="93"/>
    </location>
</feature>
<dbReference type="STRING" id="1296120.A0A1B9GXF7"/>
<dbReference type="AlphaFoldDB" id="A0A1B9GXF7"/>